<proteinExistence type="predicted"/>
<protein>
    <submittedName>
        <fullName evidence="2">Uncharacterized protein</fullName>
    </submittedName>
</protein>
<reference evidence="2 3" key="1">
    <citation type="submission" date="2019-02" db="EMBL/GenBank/DDBJ databases">
        <title>Deep-cultivation of Planctomycetes and their phenomic and genomic characterization uncovers novel biology.</title>
        <authorList>
            <person name="Wiegand S."/>
            <person name="Jogler M."/>
            <person name="Boedeker C."/>
            <person name="Pinto D."/>
            <person name="Vollmers J."/>
            <person name="Rivas-Marin E."/>
            <person name="Kohn T."/>
            <person name="Peeters S.H."/>
            <person name="Heuer A."/>
            <person name="Rast P."/>
            <person name="Oberbeckmann S."/>
            <person name="Bunk B."/>
            <person name="Jeske O."/>
            <person name="Meyerdierks A."/>
            <person name="Storesund J.E."/>
            <person name="Kallscheuer N."/>
            <person name="Luecker S."/>
            <person name="Lage O.M."/>
            <person name="Pohl T."/>
            <person name="Merkel B.J."/>
            <person name="Hornburger P."/>
            <person name="Mueller R.-W."/>
            <person name="Bruemmer F."/>
            <person name="Labrenz M."/>
            <person name="Spormann A.M."/>
            <person name="Op den Camp H."/>
            <person name="Overmann J."/>
            <person name="Amann R."/>
            <person name="Jetten M.S.M."/>
            <person name="Mascher T."/>
            <person name="Medema M.H."/>
            <person name="Devos D.P."/>
            <person name="Kaster A.-K."/>
            <person name="Ovreas L."/>
            <person name="Rohde M."/>
            <person name="Galperin M.Y."/>
            <person name="Jogler C."/>
        </authorList>
    </citation>
    <scope>NUCLEOTIDE SEQUENCE [LARGE SCALE GENOMIC DNA]</scope>
    <source>
        <strain evidence="2 3">EC9</strain>
    </source>
</reference>
<feature type="region of interest" description="Disordered" evidence="1">
    <location>
        <begin position="1"/>
        <end position="49"/>
    </location>
</feature>
<evidence type="ECO:0000313" key="3">
    <source>
        <dbReference type="Proteomes" id="UP000319557"/>
    </source>
</evidence>
<dbReference type="AlphaFoldDB" id="A0A517LTN0"/>
<dbReference type="EMBL" id="CP036261">
    <property type="protein sequence ID" value="QDS85967.1"/>
    <property type="molecule type" value="Genomic_DNA"/>
</dbReference>
<dbReference type="KEGG" id="ruv:EC9_01250"/>
<dbReference type="Proteomes" id="UP000319557">
    <property type="component" value="Chromosome"/>
</dbReference>
<name>A0A517LTN0_9BACT</name>
<feature type="compositionally biased region" description="Polar residues" evidence="1">
    <location>
        <begin position="1"/>
        <end position="14"/>
    </location>
</feature>
<organism evidence="2 3">
    <name type="scientific">Rosistilla ulvae</name>
    <dbReference type="NCBI Taxonomy" id="1930277"/>
    <lineage>
        <taxon>Bacteria</taxon>
        <taxon>Pseudomonadati</taxon>
        <taxon>Planctomycetota</taxon>
        <taxon>Planctomycetia</taxon>
        <taxon>Pirellulales</taxon>
        <taxon>Pirellulaceae</taxon>
        <taxon>Rosistilla</taxon>
    </lineage>
</organism>
<keyword evidence="3" id="KW-1185">Reference proteome</keyword>
<accession>A0A517LTN0</accession>
<evidence type="ECO:0000313" key="2">
    <source>
        <dbReference type="EMBL" id="QDS85967.1"/>
    </source>
</evidence>
<dbReference type="OrthoDB" id="289446at2"/>
<dbReference type="RefSeq" id="WP_145341459.1">
    <property type="nucleotide sequence ID" value="NZ_CP036261.1"/>
</dbReference>
<sequence>MSNASPATLRSFNINLHGPQRSGESDQPETNAPTTGTTATTAPLSPLGGSFEQLCERLERLPRTHLELDGSFVHRGPAPPLHIDGMIYDANGQVQYVQLQGTSDHATWQELIDVLSSDKSRSPSVQLLQSGELLSLQSFERQEWKIG</sequence>
<feature type="compositionally biased region" description="Low complexity" evidence="1">
    <location>
        <begin position="28"/>
        <end position="43"/>
    </location>
</feature>
<gene>
    <name evidence="2" type="ORF">EC9_01250</name>
</gene>
<evidence type="ECO:0000256" key="1">
    <source>
        <dbReference type="SAM" id="MobiDB-lite"/>
    </source>
</evidence>